<protein>
    <submittedName>
        <fullName evidence="1">Uncharacterized protein</fullName>
    </submittedName>
</protein>
<keyword evidence="2" id="KW-1185">Reference proteome</keyword>
<name>A0ABV1EN84_9FIRM</name>
<feature type="non-terminal residue" evidence="1">
    <location>
        <position position="1"/>
    </location>
</feature>
<gene>
    <name evidence="1" type="ORF">WMO45_05970</name>
</gene>
<proteinExistence type="predicted"/>
<evidence type="ECO:0000313" key="1">
    <source>
        <dbReference type="EMBL" id="MEQ2456064.1"/>
    </source>
</evidence>
<evidence type="ECO:0000313" key="2">
    <source>
        <dbReference type="Proteomes" id="UP001440599"/>
    </source>
</evidence>
<sequence length="59" mass="6618">RTQKLSSPAPTILAWRRAGKIGNANTKDGLLLKSVFCYFQFYLNNQGLIQVLYVKTGVD</sequence>
<dbReference type="Proteomes" id="UP001440599">
    <property type="component" value="Unassembled WGS sequence"/>
</dbReference>
<reference evidence="1 2" key="1">
    <citation type="submission" date="2024-03" db="EMBL/GenBank/DDBJ databases">
        <title>Human intestinal bacterial collection.</title>
        <authorList>
            <person name="Pauvert C."/>
            <person name="Hitch T.C.A."/>
            <person name="Clavel T."/>
        </authorList>
    </citation>
    <scope>NUCLEOTIDE SEQUENCE [LARGE SCALE GENOMIC DNA]</scope>
    <source>
        <strain evidence="1 2">CLA-AP-H34</strain>
    </source>
</reference>
<comment type="caution">
    <text evidence="1">The sequence shown here is derived from an EMBL/GenBank/DDBJ whole genome shotgun (WGS) entry which is preliminary data.</text>
</comment>
<organism evidence="1 2">
    <name type="scientific">Flavonifractor hominis</name>
    <dbReference type="NCBI Taxonomy" id="3133178"/>
    <lineage>
        <taxon>Bacteria</taxon>
        <taxon>Bacillati</taxon>
        <taxon>Bacillota</taxon>
        <taxon>Clostridia</taxon>
        <taxon>Eubacteriales</taxon>
        <taxon>Oscillospiraceae</taxon>
        <taxon>Flavonifractor</taxon>
    </lineage>
</organism>
<dbReference type="EMBL" id="JBBMFT010000003">
    <property type="protein sequence ID" value="MEQ2456064.1"/>
    <property type="molecule type" value="Genomic_DNA"/>
</dbReference>
<dbReference type="RefSeq" id="WP_349139643.1">
    <property type="nucleotide sequence ID" value="NZ_JBBMFT010000003.1"/>
</dbReference>
<accession>A0ABV1EN84</accession>